<name>A0A6J4EBF9_9PSED</name>
<evidence type="ECO:0000259" key="4">
    <source>
        <dbReference type="Pfam" id="PF04355"/>
    </source>
</evidence>
<sequence>MFMRALLLAAALGSMSGCATKIENPTDYITYRNEPLVRQVEEGMTKEQVQAIGGRPSSIVQRSVHPGSCNNYILNHEGQQQAYHVSFGTAGRVQHSGFMTCRQREEVERQRLD</sequence>
<dbReference type="KEGG" id="ptw:TUM18999_54440"/>
<gene>
    <name evidence="5" type="ORF">TUM18999_54440</name>
    <name evidence="6" type="ORF">TUM20286_44400</name>
</gene>
<dbReference type="Gene3D" id="3.30.1450.10">
    <property type="match status" value="1"/>
</dbReference>
<proteinExistence type="predicted"/>
<evidence type="ECO:0000256" key="3">
    <source>
        <dbReference type="SAM" id="SignalP"/>
    </source>
</evidence>
<accession>A0A6J4EBF9</accession>
<evidence type="ECO:0000313" key="7">
    <source>
        <dbReference type="Proteomes" id="UP000509383"/>
    </source>
</evidence>
<evidence type="ECO:0000313" key="6">
    <source>
        <dbReference type="EMBL" id="GJN54688.1"/>
    </source>
</evidence>
<dbReference type="AlphaFoldDB" id="A0A6J4EBF9"/>
<evidence type="ECO:0000256" key="1">
    <source>
        <dbReference type="ARBA" id="ARBA00022729"/>
    </source>
</evidence>
<dbReference type="InterPro" id="IPR037873">
    <property type="entry name" value="BamE-like"/>
</dbReference>
<keyword evidence="2" id="KW-0472">Membrane</keyword>
<protein>
    <submittedName>
        <fullName evidence="5">Transcriptional regulator</fullName>
    </submittedName>
</protein>
<evidence type="ECO:0000313" key="5">
    <source>
        <dbReference type="EMBL" id="BCG27253.1"/>
    </source>
</evidence>
<dbReference type="PROSITE" id="PS51257">
    <property type="entry name" value="PROKAR_LIPOPROTEIN"/>
    <property type="match status" value="1"/>
</dbReference>
<dbReference type="Proteomes" id="UP000509383">
    <property type="component" value="Chromosome"/>
</dbReference>
<feature type="domain" description="Outer membrane protein assembly factor BamE" evidence="4">
    <location>
        <begin position="30"/>
        <end position="96"/>
    </location>
</feature>
<dbReference type="Pfam" id="PF04355">
    <property type="entry name" value="BamE"/>
    <property type="match status" value="1"/>
</dbReference>
<evidence type="ECO:0000256" key="2">
    <source>
        <dbReference type="ARBA" id="ARBA00023136"/>
    </source>
</evidence>
<reference evidence="5 7" key="1">
    <citation type="submission" date="2020-05" db="EMBL/GenBank/DDBJ databases">
        <title>Characterization of novel class B3 metallo-beta-lactamase from novel Pseudomonas species.</title>
        <authorList>
            <person name="Yamada K."/>
            <person name="Aoki K."/>
            <person name="Ishii Y."/>
        </authorList>
    </citation>
    <scope>NUCLEOTIDE SEQUENCE [LARGE SCALE GENOMIC DNA]</scope>
    <source>
        <strain evidence="5 7">TUM18999</strain>
        <strain evidence="6 8">TUM20286</strain>
    </source>
</reference>
<dbReference type="RefSeq" id="WP_173171465.1">
    <property type="nucleotide sequence ID" value="NZ_AP023189.1"/>
</dbReference>
<dbReference type="Proteomes" id="UP001054892">
    <property type="component" value="Unassembled WGS sequence"/>
</dbReference>
<dbReference type="InterPro" id="IPR007450">
    <property type="entry name" value="BamE_dom"/>
</dbReference>
<keyword evidence="8" id="KW-1185">Reference proteome</keyword>
<dbReference type="NCBIfam" id="NF008423">
    <property type="entry name" value="PRK11251.1"/>
    <property type="match status" value="1"/>
</dbReference>
<feature type="signal peptide" evidence="3">
    <location>
        <begin position="1"/>
        <end position="21"/>
    </location>
</feature>
<feature type="chain" id="PRO_5026957798" evidence="3">
    <location>
        <begin position="22"/>
        <end position="113"/>
    </location>
</feature>
<evidence type="ECO:0000313" key="8">
    <source>
        <dbReference type="Proteomes" id="UP001054892"/>
    </source>
</evidence>
<keyword evidence="1 3" id="KW-0732">Signal</keyword>
<dbReference type="EMBL" id="AP023189">
    <property type="protein sequence ID" value="BCG27253.1"/>
    <property type="molecule type" value="Genomic_DNA"/>
</dbReference>
<dbReference type="EMBL" id="BQKM01000012">
    <property type="protein sequence ID" value="GJN54688.1"/>
    <property type="molecule type" value="Genomic_DNA"/>
</dbReference>
<organism evidence="5 7">
    <name type="scientific">Pseudomonas tohonis</name>
    <dbReference type="NCBI Taxonomy" id="2725477"/>
    <lineage>
        <taxon>Bacteria</taxon>
        <taxon>Pseudomonadati</taxon>
        <taxon>Pseudomonadota</taxon>
        <taxon>Gammaproteobacteria</taxon>
        <taxon>Pseudomonadales</taxon>
        <taxon>Pseudomonadaceae</taxon>
        <taxon>Pseudomonas</taxon>
    </lineage>
</organism>
<dbReference type="GO" id="GO:0019867">
    <property type="term" value="C:outer membrane"/>
    <property type="evidence" value="ECO:0007669"/>
    <property type="project" value="InterPro"/>
</dbReference>